<evidence type="ECO:0008006" key="3">
    <source>
        <dbReference type="Google" id="ProtNLM"/>
    </source>
</evidence>
<dbReference type="AlphaFoldDB" id="A0A2T1BYK3"/>
<reference evidence="1 2" key="2">
    <citation type="submission" date="2018-03" db="EMBL/GenBank/DDBJ databases">
        <title>The ancient ancestry and fast evolution of plastids.</title>
        <authorList>
            <person name="Moore K.R."/>
            <person name="Magnabosco C."/>
            <person name="Momper L."/>
            <person name="Gold D.A."/>
            <person name="Bosak T."/>
            <person name="Fournier G.P."/>
        </authorList>
    </citation>
    <scope>NUCLEOTIDE SEQUENCE [LARGE SCALE GENOMIC DNA]</scope>
    <source>
        <strain evidence="1 2">CCAP 1448/3</strain>
    </source>
</reference>
<accession>A0A2T1BYK3</accession>
<comment type="caution">
    <text evidence="1">The sequence shown here is derived from an EMBL/GenBank/DDBJ whole genome shotgun (WGS) entry which is preliminary data.</text>
</comment>
<dbReference type="EMBL" id="PVWJ01000130">
    <property type="protein sequence ID" value="PSB01115.1"/>
    <property type="molecule type" value="Genomic_DNA"/>
</dbReference>
<evidence type="ECO:0000313" key="1">
    <source>
        <dbReference type="EMBL" id="PSB01115.1"/>
    </source>
</evidence>
<sequence>MPLDNASNPTQEFLEFPGAPLSLDSRFYISRPPLEELVCQEVEKPGSVIRIQAPRHMGKSSLLNRLIAHAKAKGYRVVNLDFQQADENVFRNNRQILPLNYTVCSLFLIPRP</sequence>
<name>A0A2T1BYK3_9CYAN</name>
<organism evidence="1 2">
    <name type="scientific">Merismopedia glauca CCAP 1448/3</name>
    <dbReference type="NCBI Taxonomy" id="1296344"/>
    <lineage>
        <taxon>Bacteria</taxon>
        <taxon>Bacillati</taxon>
        <taxon>Cyanobacteriota</taxon>
        <taxon>Cyanophyceae</taxon>
        <taxon>Synechococcales</taxon>
        <taxon>Merismopediaceae</taxon>
        <taxon>Merismopedia</taxon>
    </lineage>
</organism>
<protein>
    <recommendedName>
        <fullName evidence="3">AAA domain-containing protein</fullName>
    </recommendedName>
</protein>
<gene>
    <name evidence="1" type="ORF">C7B64_20065</name>
</gene>
<evidence type="ECO:0000313" key="2">
    <source>
        <dbReference type="Proteomes" id="UP000238762"/>
    </source>
</evidence>
<dbReference type="Gene3D" id="3.40.50.300">
    <property type="entry name" value="P-loop containing nucleotide triphosphate hydrolases"/>
    <property type="match status" value="1"/>
</dbReference>
<dbReference type="OrthoDB" id="502668at2"/>
<dbReference type="RefSeq" id="WP_106290696.1">
    <property type="nucleotide sequence ID" value="NZ_CAWNTC010000164.1"/>
</dbReference>
<dbReference type="Proteomes" id="UP000238762">
    <property type="component" value="Unassembled WGS sequence"/>
</dbReference>
<keyword evidence="2" id="KW-1185">Reference proteome</keyword>
<dbReference type="Pfam" id="PF14516">
    <property type="entry name" value="AAA_35"/>
    <property type="match status" value="1"/>
</dbReference>
<reference evidence="1 2" key="1">
    <citation type="submission" date="2018-02" db="EMBL/GenBank/DDBJ databases">
        <authorList>
            <person name="Cohen D.B."/>
            <person name="Kent A.D."/>
        </authorList>
    </citation>
    <scope>NUCLEOTIDE SEQUENCE [LARGE SCALE GENOMIC DNA]</scope>
    <source>
        <strain evidence="1 2">CCAP 1448/3</strain>
    </source>
</reference>
<dbReference type="InterPro" id="IPR027417">
    <property type="entry name" value="P-loop_NTPase"/>
</dbReference>
<proteinExistence type="predicted"/>